<organism evidence="1 2">
    <name type="scientific">Gelidibacter pelagius</name>
    <dbReference type="NCBI Taxonomy" id="2819985"/>
    <lineage>
        <taxon>Bacteria</taxon>
        <taxon>Pseudomonadati</taxon>
        <taxon>Bacteroidota</taxon>
        <taxon>Flavobacteriia</taxon>
        <taxon>Flavobacteriales</taxon>
        <taxon>Flavobacteriaceae</taxon>
        <taxon>Gelidibacter</taxon>
    </lineage>
</organism>
<dbReference type="EMBL" id="JAGEVG010000001">
    <property type="protein sequence ID" value="MBO3096830.1"/>
    <property type="molecule type" value="Genomic_DNA"/>
</dbReference>
<evidence type="ECO:0000313" key="1">
    <source>
        <dbReference type="EMBL" id="MBO3096830.1"/>
    </source>
</evidence>
<comment type="caution">
    <text evidence="1">The sequence shown here is derived from an EMBL/GenBank/DDBJ whole genome shotgun (WGS) entry which is preliminary data.</text>
</comment>
<name>A0ABS3SM90_9FLAO</name>
<reference evidence="1 2" key="1">
    <citation type="submission" date="2021-03" db="EMBL/GenBank/DDBJ databases">
        <title>Gelidibacter sp. nov., isolated from costal sediment.</title>
        <authorList>
            <person name="Lun K.-Y."/>
        </authorList>
    </citation>
    <scope>NUCLEOTIDE SEQUENCE [LARGE SCALE GENOMIC DNA]</scope>
    <source>
        <strain evidence="1 2">DF109</strain>
    </source>
</reference>
<accession>A0ABS3SM90</accession>
<protein>
    <submittedName>
        <fullName evidence="1">Uncharacterized protein</fullName>
    </submittedName>
</protein>
<keyword evidence="2" id="KW-1185">Reference proteome</keyword>
<dbReference type="RefSeq" id="WP_208231746.1">
    <property type="nucleotide sequence ID" value="NZ_JAGEVG010000001.1"/>
</dbReference>
<sequence>MHGFYNIYSPLLHQPKEGEFFYTMRLLEHVFGEQLNLGLDYGQLLIEQPIQILPILCLFFKEQSTSKTTLLKWFKIVLDNKHELIDQRQLP</sequence>
<evidence type="ECO:0000313" key="2">
    <source>
        <dbReference type="Proteomes" id="UP000681315"/>
    </source>
</evidence>
<proteinExistence type="predicted"/>
<gene>
    <name evidence="1" type="ORF">J4051_01010</name>
</gene>
<dbReference type="Proteomes" id="UP000681315">
    <property type="component" value="Unassembled WGS sequence"/>
</dbReference>